<reference evidence="3" key="1">
    <citation type="submission" date="2022-12" db="EMBL/GenBank/DDBJ databases">
        <authorList>
            <person name="Petersen C."/>
        </authorList>
    </citation>
    <scope>NUCLEOTIDE SEQUENCE</scope>
    <source>
        <strain evidence="3">IBT 35675</strain>
    </source>
</reference>
<dbReference type="Pfam" id="PF16862">
    <property type="entry name" value="Glyco_hydro_79C"/>
    <property type="match status" value="1"/>
</dbReference>
<feature type="domain" description="Beta-glucuronidase C-terminal" evidence="2">
    <location>
        <begin position="403"/>
        <end position="520"/>
    </location>
</feature>
<sequence length="537" mass="58776">MLSSLAAAALFTALAQADNSHTLSIQQSAPSNATAVPADFFSFSWETAYLPSFDNDFSENIVNSIYARMSKPIIIRVGGTSGDLIKVDLNQDETRRCVSGPSCPYSSQDTWSVGKSYFDGFRRFQNATMTFQAPMTPVEPNSKDGDWVPNSMEYVREAYNALGKDRVNAIALGNEPDYYSYGVEQYVERALTIENRTIEMLGLEGEDRRIFELGDIGWTVIKQRGDDFGLHKVFTNDLNANGYGKYAAQHYYQTDIGGPYDNDALQDRLMNHHAIAERFPLIQKGIEFVHQEDSKIDFVISELGAALGVPPVSWAGGLGAGLWAVDLHLTAMSRGVKRVSNNMFEDAPDSFWIPNDEGQFTTGPSVQGIFPSAAFITDFVGKGETLGKVVEVEVPGQPQDFSAFAMYDLQTEELARVALVNLNVWNEDSNRPRGNASVTLNVGNGVETVTVKRLHSDKGSAGVGFDQGGPEHNVTWAGEQWSFKVDEGKGHFPTGKSVQETVTVLNGQVTVAVPDSEAVIVYFNGGLLGFLEQAFSL</sequence>
<dbReference type="PANTHER" id="PTHR36183:SF2">
    <property type="entry name" value="BETA-GLUCURONIDASE C-TERMINAL DOMAIN-CONTAINING PROTEIN"/>
    <property type="match status" value="1"/>
</dbReference>
<dbReference type="Gene3D" id="2.60.40.1180">
    <property type="entry name" value="Golgi alpha-mannosidase II"/>
    <property type="match status" value="1"/>
</dbReference>
<gene>
    <name evidence="3" type="ORF">N7541_002305</name>
</gene>
<dbReference type="PANTHER" id="PTHR36183">
    <property type="entry name" value="BETA-GLUCURONIDASE"/>
    <property type="match status" value="1"/>
</dbReference>
<dbReference type="InterPro" id="IPR031728">
    <property type="entry name" value="GlcAase_C"/>
</dbReference>
<evidence type="ECO:0000256" key="1">
    <source>
        <dbReference type="SAM" id="SignalP"/>
    </source>
</evidence>
<feature type="chain" id="PRO_5040785611" description="Beta-glucuronidase C-terminal domain-containing protein" evidence="1">
    <location>
        <begin position="18"/>
        <end position="537"/>
    </location>
</feature>
<feature type="signal peptide" evidence="1">
    <location>
        <begin position="1"/>
        <end position="17"/>
    </location>
</feature>
<keyword evidence="4" id="KW-1185">Reference proteome</keyword>
<dbReference type="AlphaFoldDB" id="A0A9W9RK17"/>
<dbReference type="SUPFAM" id="SSF51445">
    <property type="entry name" value="(Trans)glycosidases"/>
    <property type="match status" value="1"/>
</dbReference>
<comment type="caution">
    <text evidence="3">The sequence shown here is derived from an EMBL/GenBank/DDBJ whole genome shotgun (WGS) entry which is preliminary data.</text>
</comment>
<dbReference type="Proteomes" id="UP001148299">
    <property type="component" value="Unassembled WGS sequence"/>
</dbReference>
<dbReference type="InterPro" id="IPR052974">
    <property type="entry name" value="GH79_Enzymes"/>
</dbReference>
<dbReference type="InterPro" id="IPR013780">
    <property type="entry name" value="Glyco_hydro_b"/>
</dbReference>
<organism evidence="3 4">
    <name type="scientific">Penicillium brevicompactum</name>
    <dbReference type="NCBI Taxonomy" id="5074"/>
    <lineage>
        <taxon>Eukaryota</taxon>
        <taxon>Fungi</taxon>
        <taxon>Dikarya</taxon>
        <taxon>Ascomycota</taxon>
        <taxon>Pezizomycotina</taxon>
        <taxon>Eurotiomycetes</taxon>
        <taxon>Eurotiomycetidae</taxon>
        <taxon>Eurotiales</taxon>
        <taxon>Aspergillaceae</taxon>
        <taxon>Penicillium</taxon>
    </lineage>
</organism>
<proteinExistence type="predicted"/>
<dbReference type="InterPro" id="IPR017853">
    <property type="entry name" value="GH"/>
</dbReference>
<dbReference type="EMBL" id="JAPZBR010000002">
    <property type="protein sequence ID" value="KAJ5361461.1"/>
    <property type="molecule type" value="Genomic_DNA"/>
</dbReference>
<protein>
    <recommendedName>
        <fullName evidence="2">Beta-glucuronidase C-terminal domain-containing protein</fullName>
    </recommendedName>
</protein>
<keyword evidence="1" id="KW-0732">Signal</keyword>
<dbReference type="Gene3D" id="3.20.20.80">
    <property type="entry name" value="Glycosidases"/>
    <property type="match status" value="1"/>
</dbReference>
<evidence type="ECO:0000313" key="4">
    <source>
        <dbReference type="Proteomes" id="UP001148299"/>
    </source>
</evidence>
<accession>A0A9W9RK17</accession>
<evidence type="ECO:0000259" key="2">
    <source>
        <dbReference type="Pfam" id="PF16862"/>
    </source>
</evidence>
<name>A0A9W9RK17_PENBR</name>
<reference evidence="3" key="2">
    <citation type="journal article" date="2023" name="IMA Fungus">
        <title>Comparative genomic study of the Penicillium genus elucidates a diverse pangenome and 15 lateral gene transfer events.</title>
        <authorList>
            <person name="Petersen C."/>
            <person name="Sorensen T."/>
            <person name="Nielsen M.R."/>
            <person name="Sondergaard T.E."/>
            <person name="Sorensen J.L."/>
            <person name="Fitzpatrick D.A."/>
            <person name="Frisvad J.C."/>
            <person name="Nielsen K.L."/>
        </authorList>
    </citation>
    <scope>NUCLEOTIDE SEQUENCE</scope>
    <source>
        <strain evidence="3">IBT 35675</strain>
    </source>
</reference>
<evidence type="ECO:0000313" key="3">
    <source>
        <dbReference type="EMBL" id="KAJ5361461.1"/>
    </source>
</evidence>